<reference evidence="7" key="1">
    <citation type="submission" date="2019-04" db="EMBL/GenBank/DDBJ databases">
        <title>Sequencing of skin fungus with MAO and IRED activity.</title>
        <authorList>
            <person name="Marsaioli A.J."/>
            <person name="Bonatto J.M.C."/>
            <person name="Reis Junior O."/>
        </authorList>
    </citation>
    <scope>NUCLEOTIDE SEQUENCE</scope>
    <source>
        <strain evidence="7">30M1</strain>
    </source>
</reference>
<dbReference type="EMBL" id="SWKU01000015">
    <property type="protein sequence ID" value="KAF3000203.1"/>
    <property type="molecule type" value="Genomic_DNA"/>
</dbReference>
<dbReference type="AlphaFoldDB" id="A0A9P4WAU7"/>
<proteinExistence type="predicted"/>
<keyword evidence="2 4" id="KW-0863">Zinc-finger</keyword>
<dbReference type="PROSITE" id="PS50103">
    <property type="entry name" value="ZF_C3H1"/>
    <property type="match status" value="2"/>
</dbReference>
<feature type="compositionally biased region" description="Acidic residues" evidence="5">
    <location>
        <begin position="346"/>
        <end position="355"/>
    </location>
</feature>
<evidence type="ECO:0000313" key="8">
    <source>
        <dbReference type="Proteomes" id="UP000801428"/>
    </source>
</evidence>
<feature type="compositionally biased region" description="Basic and acidic residues" evidence="5">
    <location>
        <begin position="313"/>
        <end position="327"/>
    </location>
</feature>
<feature type="domain" description="C3H1-type" evidence="6">
    <location>
        <begin position="170"/>
        <end position="208"/>
    </location>
</feature>
<keyword evidence="8" id="KW-1185">Reference proteome</keyword>
<accession>A0A9P4WAU7</accession>
<organism evidence="7 8">
    <name type="scientific">Curvularia kusanoi</name>
    <name type="common">Cochliobolus kusanoi</name>
    <dbReference type="NCBI Taxonomy" id="90978"/>
    <lineage>
        <taxon>Eukaryota</taxon>
        <taxon>Fungi</taxon>
        <taxon>Dikarya</taxon>
        <taxon>Ascomycota</taxon>
        <taxon>Pezizomycotina</taxon>
        <taxon>Dothideomycetes</taxon>
        <taxon>Pleosporomycetidae</taxon>
        <taxon>Pleosporales</taxon>
        <taxon>Pleosporineae</taxon>
        <taxon>Pleosporaceae</taxon>
        <taxon>Curvularia</taxon>
    </lineage>
</organism>
<evidence type="ECO:0000256" key="2">
    <source>
        <dbReference type="ARBA" id="ARBA00022771"/>
    </source>
</evidence>
<protein>
    <recommendedName>
        <fullName evidence="6">C3H1-type domain-containing protein</fullName>
    </recommendedName>
</protein>
<dbReference type="GO" id="GO:0005829">
    <property type="term" value="C:cytosol"/>
    <property type="evidence" value="ECO:0007669"/>
    <property type="project" value="TreeGrafter"/>
</dbReference>
<feature type="zinc finger region" description="C3H1-type" evidence="4">
    <location>
        <begin position="91"/>
        <end position="118"/>
    </location>
</feature>
<feature type="compositionally biased region" description="Basic and acidic residues" evidence="5">
    <location>
        <begin position="129"/>
        <end position="149"/>
    </location>
</feature>
<feature type="compositionally biased region" description="Basic and acidic residues" evidence="5">
    <location>
        <begin position="270"/>
        <end position="292"/>
    </location>
</feature>
<dbReference type="OrthoDB" id="278280at2759"/>
<keyword evidence="1 4" id="KW-0479">Metal-binding</keyword>
<dbReference type="SUPFAM" id="SSF90229">
    <property type="entry name" value="CCCH zinc finger"/>
    <property type="match status" value="1"/>
</dbReference>
<feature type="region of interest" description="Disordered" evidence="5">
    <location>
        <begin position="129"/>
        <end position="150"/>
    </location>
</feature>
<evidence type="ECO:0000256" key="3">
    <source>
        <dbReference type="ARBA" id="ARBA00022833"/>
    </source>
</evidence>
<feature type="compositionally biased region" description="Basic and acidic residues" evidence="5">
    <location>
        <begin position="48"/>
        <end position="71"/>
    </location>
</feature>
<dbReference type="Gene3D" id="6.20.400.10">
    <property type="match status" value="1"/>
</dbReference>
<dbReference type="GO" id="GO:0008270">
    <property type="term" value="F:zinc ion binding"/>
    <property type="evidence" value="ECO:0007669"/>
    <property type="project" value="UniProtKB-KW"/>
</dbReference>
<evidence type="ECO:0000259" key="6">
    <source>
        <dbReference type="PROSITE" id="PS50103"/>
    </source>
</evidence>
<dbReference type="InterPro" id="IPR032378">
    <property type="entry name" value="ZC3H15/TMA46_C"/>
</dbReference>
<dbReference type="Pfam" id="PF16543">
    <property type="entry name" value="DFRP_C"/>
    <property type="match status" value="1"/>
</dbReference>
<feature type="zinc finger region" description="C3H1-type" evidence="4">
    <location>
        <begin position="170"/>
        <end position="208"/>
    </location>
</feature>
<feature type="region of interest" description="Disordered" evidence="5">
    <location>
        <begin position="270"/>
        <end position="327"/>
    </location>
</feature>
<sequence length="371" mass="42240">MAPKGKGEQPKVKKVAVDKTFGMKNKKGGAAQKAIKQINATHASGGTPDEKRKAAEKAQKEKEKKAAEQAQKEMAELFKPVQVQKVPFGVDPKTVLCQFFKKGNCEKGKRCKFSHDLNVERKTEKRSLYTDSRDKEKEEEEERKKKDNMDDWDEEKLRNVVLSKHGNPKTTTDKVCKYFIQAIEDQKYGWFWTCPNGGDKCMYKHSLPPGFVIKTREQRQAEKALALNDPRNALTLEDFLESERHKLTGTLTPVTIETFAKWKKERLDKKAAEEEAKARKEATGRMMFEKGDWAGSDADSDDEGDGNEWNLETMRRETELARQKKEEERLAAKMGISIQELRIMEGTDEPTEANEAEAVSTDRQDVAATES</sequence>
<name>A0A9P4WAU7_CURKU</name>
<evidence type="ECO:0000256" key="5">
    <source>
        <dbReference type="SAM" id="MobiDB-lite"/>
    </source>
</evidence>
<keyword evidence="3 4" id="KW-0862">Zinc</keyword>
<comment type="caution">
    <text evidence="7">The sequence shown here is derived from an EMBL/GenBank/DDBJ whole genome shotgun (WGS) entry which is preliminary data.</text>
</comment>
<dbReference type="InterPro" id="IPR000571">
    <property type="entry name" value="Znf_CCCH"/>
</dbReference>
<feature type="region of interest" description="Disordered" evidence="5">
    <location>
        <begin position="341"/>
        <end position="371"/>
    </location>
</feature>
<dbReference type="GO" id="GO:0002181">
    <property type="term" value="P:cytoplasmic translation"/>
    <property type="evidence" value="ECO:0007669"/>
    <property type="project" value="TreeGrafter"/>
</dbReference>
<dbReference type="PANTHER" id="PTHR12681:SF0">
    <property type="entry name" value="ZINC FINGER CCCH DOMAIN-CONTAINING PROTEIN 15"/>
    <property type="match status" value="1"/>
</dbReference>
<dbReference type="PANTHER" id="PTHR12681">
    <property type="entry name" value="ZINC FINGER-CONTAINING PROTEIN P48ZNF"/>
    <property type="match status" value="1"/>
</dbReference>
<evidence type="ECO:0000256" key="4">
    <source>
        <dbReference type="PROSITE-ProRule" id="PRU00723"/>
    </source>
</evidence>
<dbReference type="Pfam" id="PF00642">
    <property type="entry name" value="zf-CCCH"/>
    <property type="match status" value="1"/>
</dbReference>
<evidence type="ECO:0000256" key="1">
    <source>
        <dbReference type="ARBA" id="ARBA00022723"/>
    </source>
</evidence>
<dbReference type="InterPro" id="IPR036855">
    <property type="entry name" value="Znf_CCCH_sf"/>
</dbReference>
<dbReference type="Gene3D" id="4.10.1000.10">
    <property type="entry name" value="Zinc finger, CCCH-type"/>
    <property type="match status" value="1"/>
</dbReference>
<dbReference type="Proteomes" id="UP000801428">
    <property type="component" value="Unassembled WGS sequence"/>
</dbReference>
<dbReference type="GO" id="GO:0003729">
    <property type="term" value="F:mRNA binding"/>
    <property type="evidence" value="ECO:0007669"/>
    <property type="project" value="TreeGrafter"/>
</dbReference>
<evidence type="ECO:0000313" key="7">
    <source>
        <dbReference type="EMBL" id="KAF3000203.1"/>
    </source>
</evidence>
<dbReference type="SMART" id="SM00356">
    <property type="entry name" value="ZnF_C3H1"/>
    <property type="match status" value="2"/>
</dbReference>
<feature type="domain" description="C3H1-type" evidence="6">
    <location>
        <begin position="91"/>
        <end position="118"/>
    </location>
</feature>
<feature type="region of interest" description="Disordered" evidence="5">
    <location>
        <begin position="39"/>
        <end position="71"/>
    </location>
</feature>
<gene>
    <name evidence="7" type="ORF">E8E13_006900</name>
</gene>